<dbReference type="RefSeq" id="WP_054492119.1">
    <property type="nucleotide sequence ID" value="NZ_BBZA01000037.1"/>
</dbReference>
<feature type="binding site" description="axial binding residue" evidence="7">
    <location>
        <position position="386"/>
    </location>
    <ligand>
        <name>heme</name>
        <dbReference type="ChEBI" id="CHEBI:30413"/>
    </ligand>
    <ligandPart>
        <name>Fe</name>
        <dbReference type="ChEBI" id="CHEBI:18248"/>
    </ligandPart>
</feature>
<dbReference type="InParanoid" id="A0A0M8K775"/>
<dbReference type="GO" id="GO:0004497">
    <property type="term" value="F:monooxygenase activity"/>
    <property type="evidence" value="ECO:0007669"/>
    <property type="project" value="UniProtKB-KW"/>
</dbReference>
<dbReference type="FunCoup" id="A0A0M8K775">
    <property type="interactions" value="189"/>
</dbReference>
<dbReference type="InterPro" id="IPR017972">
    <property type="entry name" value="Cyt_P450_CS"/>
</dbReference>
<gene>
    <name evidence="9" type="ORF">ARMA_0624</name>
    <name evidence="10" type="ORF">SE16_04660</name>
</gene>
<evidence type="ECO:0000256" key="6">
    <source>
        <dbReference type="ARBA" id="ARBA00023033"/>
    </source>
</evidence>
<evidence type="ECO:0000256" key="8">
    <source>
        <dbReference type="RuleBase" id="RU000461"/>
    </source>
</evidence>
<dbReference type="PANTHER" id="PTHR24291:SF50">
    <property type="entry name" value="BIFUNCTIONAL ALBAFLAVENONE MONOOXYGENASE_TERPENE SYNTHASE"/>
    <property type="match status" value="1"/>
</dbReference>
<evidence type="ECO:0008006" key="13">
    <source>
        <dbReference type="Google" id="ProtNLM"/>
    </source>
</evidence>
<dbReference type="Pfam" id="PF00067">
    <property type="entry name" value="p450"/>
    <property type="match status" value="1"/>
</dbReference>
<keyword evidence="2 7" id="KW-0349">Heme</keyword>
<evidence type="ECO:0000256" key="7">
    <source>
        <dbReference type="PIRSR" id="PIRSR602401-1"/>
    </source>
</evidence>
<reference evidence="11" key="3">
    <citation type="submission" date="2015-08" db="EMBL/GenBank/DDBJ databases">
        <title>Draft Genome Sequence of a Heterotrophic Facultative Anaerobic Bacterium Ardenticatena maritima Strain 110S.</title>
        <authorList>
            <person name="Kawaichi S."/>
            <person name="Yoshida T."/>
            <person name="Sako Y."/>
            <person name="Nakamura R."/>
        </authorList>
    </citation>
    <scope>NUCLEOTIDE SEQUENCE [LARGE SCALE GENOMIC DNA]</scope>
    <source>
        <strain evidence="11">110S</strain>
    </source>
</reference>
<evidence type="ECO:0000313" key="10">
    <source>
        <dbReference type="EMBL" id="KPL89692.1"/>
    </source>
</evidence>
<dbReference type="Proteomes" id="UP000050502">
    <property type="component" value="Unassembled WGS sequence"/>
</dbReference>
<dbReference type="InterPro" id="IPR036396">
    <property type="entry name" value="Cyt_P450_sf"/>
</dbReference>
<dbReference type="OrthoDB" id="9789468at2"/>
<dbReference type="Gene3D" id="1.10.630.10">
    <property type="entry name" value="Cytochrome P450"/>
    <property type="match status" value="1"/>
</dbReference>
<dbReference type="SUPFAM" id="SSF48264">
    <property type="entry name" value="Cytochrome P450"/>
    <property type="match status" value="1"/>
</dbReference>
<dbReference type="Proteomes" id="UP000037784">
    <property type="component" value="Unassembled WGS sequence"/>
</dbReference>
<evidence type="ECO:0000256" key="5">
    <source>
        <dbReference type="ARBA" id="ARBA00023004"/>
    </source>
</evidence>
<evidence type="ECO:0000256" key="4">
    <source>
        <dbReference type="ARBA" id="ARBA00023002"/>
    </source>
</evidence>
<keyword evidence="11" id="KW-1185">Reference proteome</keyword>
<evidence type="ECO:0000313" key="12">
    <source>
        <dbReference type="Proteomes" id="UP000050502"/>
    </source>
</evidence>
<dbReference type="GO" id="GO:0005506">
    <property type="term" value="F:iron ion binding"/>
    <property type="evidence" value="ECO:0007669"/>
    <property type="project" value="InterPro"/>
</dbReference>
<dbReference type="EMBL" id="BBZA01000037">
    <property type="protein sequence ID" value="GAP62201.1"/>
    <property type="molecule type" value="Genomic_DNA"/>
</dbReference>
<comment type="caution">
    <text evidence="9">The sequence shown here is derived from an EMBL/GenBank/DDBJ whole genome shotgun (WGS) entry which is preliminary data.</text>
</comment>
<keyword evidence="3 7" id="KW-0479">Metal-binding</keyword>
<dbReference type="PRINTS" id="PR00385">
    <property type="entry name" value="P450"/>
</dbReference>
<organism evidence="9 11">
    <name type="scientific">Ardenticatena maritima</name>
    <dbReference type="NCBI Taxonomy" id="872965"/>
    <lineage>
        <taxon>Bacteria</taxon>
        <taxon>Bacillati</taxon>
        <taxon>Chloroflexota</taxon>
        <taxon>Ardenticatenia</taxon>
        <taxon>Ardenticatenales</taxon>
        <taxon>Ardenticatenaceae</taxon>
        <taxon>Ardenticatena</taxon>
    </lineage>
</organism>
<name>A0A0M8K775_9CHLR</name>
<keyword evidence="5 7" id="KW-0408">Iron</keyword>
<dbReference type="PRINTS" id="PR00463">
    <property type="entry name" value="EP450I"/>
</dbReference>
<comment type="similarity">
    <text evidence="1 8">Belongs to the cytochrome P450 family.</text>
</comment>
<dbReference type="GO" id="GO:0016705">
    <property type="term" value="F:oxidoreductase activity, acting on paired donors, with incorporation or reduction of molecular oxygen"/>
    <property type="evidence" value="ECO:0007669"/>
    <property type="project" value="InterPro"/>
</dbReference>
<evidence type="ECO:0000256" key="1">
    <source>
        <dbReference type="ARBA" id="ARBA00010617"/>
    </source>
</evidence>
<protein>
    <recommendedName>
        <fullName evidence="13">Cytochrome P450</fullName>
    </recommendedName>
</protein>
<dbReference type="InterPro" id="IPR050196">
    <property type="entry name" value="Cytochrome_P450_Monoox"/>
</dbReference>
<comment type="cofactor">
    <cofactor evidence="7">
        <name>heme</name>
        <dbReference type="ChEBI" id="CHEBI:30413"/>
    </cofactor>
</comment>
<dbReference type="STRING" id="872965.SE16_04660"/>
<dbReference type="PROSITE" id="PS00086">
    <property type="entry name" value="CYTOCHROME_P450"/>
    <property type="match status" value="1"/>
</dbReference>
<reference evidence="10 12" key="2">
    <citation type="submission" date="2015-07" db="EMBL/GenBank/DDBJ databases">
        <title>Whole genome sequence of Ardenticatena maritima DSM 23922.</title>
        <authorList>
            <person name="Hemp J."/>
            <person name="Ward L.M."/>
            <person name="Pace L.A."/>
            <person name="Fischer W.W."/>
        </authorList>
    </citation>
    <scope>NUCLEOTIDE SEQUENCE [LARGE SCALE GENOMIC DNA]</scope>
    <source>
        <strain evidence="10 12">110S</strain>
    </source>
</reference>
<proteinExistence type="inferred from homology"/>
<dbReference type="GO" id="GO:0020037">
    <property type="term" value="F:heme binding"/>
    <property type="evidence" value="ECO:0007669"/>
    <property type="project" value="InterPro"/>
</dbReference>
<evidence type="ECO:0000256" key="2">
    <source>
        <dbReference type="ARBA" id="ARBA00022617"/>
    </source>
</evidence>
<keyword evidence="6 8" id="KW-0503">Monooxygenase</keyword>
<evidence type="ECO:0000256" key="3">
    <source>
        <dbReference type="ARBA" id="ARBA00022723"/>
    </source>
</evidence>
<reference evidence="9 11" key="1">
    <citation type="journal article" date="2015" name="Genome Announc.">
        <title>Draft Genome Sequence of a Heterotrophic Facultative Anaerobic Thermophilic Bacterium, Ardenticatena maritima Strain 110ST.</title>
        <authorList>
            <person name="Kawaichi S."/>
            <person name="Yoshida T."/>
            <person name="Sako Y."/>
            <person name="Nakamura R."/>
        </authorList>
    </citation>
    <scope>NUCLEOTIDE SEQUENCE [LARGE SCALE GENOMIC DNA]</scope>
    <source>
        <strain evidence="9 11">110S</strain>
    </source>
</reference>
<evidence type="ECO:0000313" key="11">
    <source>
        <dbReference type="Proteomes" id="UP000037784"/>
    </source>
</evidence>
<accession>A0A0M8K775</accession>
<dbReference type="AlphaFoldDB" id="A0A0M8K775"/>
<sequence>MTTSTTSRPIPTVADLSPRDGLRALAHLRHGLSGILPILEHVHAQLGDIFQLTLPHFRPVVVASPALIRDILTTQRHQFLWRPEDDPVMRLLRRGILVTDGAEHDCLHAVIAPSSRRNHFLPRADAIIAATDRALDRWPSKGRILTLTEMRKIALLVFEEIYFSHTLSWEELNTLWTPILRALAYIGPGVWVVRGRAPNLPRAIQPLEAHLYALIARRRATPSPPDDLLTHLIQHLDDDDLVRDQMMTMLIAGHDTSTAHLAWTLWLLARHPDWLAKVVEDVRTVLGTEPPTPEKANALVRLDQTSKESIRLYPPIHVGNRFTAADITLGAYRIPAGTRVMVSIYLVHRHPAMWEAPHVFQPTRWQSDFRPQPFTYLPFGGGPRNCIGGAFAMLETRLILARILQRFDIEPTHQHVRPRMGATLEPHPDFYLTIRRRV</sequence>
<keyword evidence="4 8" id="KW-0560">Oxidoreductase</keyword>
<dbReference type="PANTHER" id="PTHR24291">
    <property type="entry name" value="CYTOCHROME P450 FAMILY 4"/>
    <property type="match status" value="1"/>
</dbReference>
<dbReference type="InterPro" id="IPR001128">
    <property type="entry name" value="Cyt_P450"/>
</dbReference>
<dbReference type="EMBL" id="LGKN01000003">
    <property type="protein sequence ID" value="KPL89692.1"/>
    <property type="molecule type" value="Genomic_DNA"/>
</dbReference>
<evidence type="ECO:0000313" key="9">
    <source>
        <dbReference type="EMBL" id="GAP62201.1"/>
    </source>
</evidence>
<dbReference type="InterPro" id="IPR002401">
    <property type="entry name" value="Cyt_P450_E_grp-I"/>
</dbReference>